<evidence type="ECO:0000313" key="6">
    <source>
        <dbReference type="Proteomes" id="UP000190897"/>
    </source>
</evidence>
<feature type="domain" description="HTH LytTR-type" evidence="4">
    <location>
        <begin position="145"/>
        <end position="216"/>
    </location>
</feature>
<dbReference type="PROSITE" id="PS50110">
    <property type="entry name" value="RESPONSE_REGULATORY"/>
    <property type="match status" value="1"/>
</dbReference>
<dbReference type="PANTHER" id="PTHR44591">
    <property type="entry name" value="STRESS RESPONSE REGULATOR PROTEIN 1"/>
    <property type="match status" value="1"/>
</dbReference>
<dbReference type="AlphaFoldDB" id="A0A1T5DYL7"/>
<dbReference type="Gene3D" id="2.40.50.1020">
    <property type="entry name" value="LytTr DNA-binding domain"/>
    <property type="match status" value="1"/>
</dbReference>
<keyword evidence="6" id="KW-1185">Reference proteome</keyword>
<dbReference type="Proteomes" id="UP000190897">
    <property type="component" value="Unassembled WGS sequence"/>
</dbReference>
<dbReference type="Pfam" id="PF04397">
    <property type="entry name" value="LytTR"/>
    <property type="match status" value="1"/>
</dbReference>
<name>A0A1T5DYL7_9BACT</name>
<dbReference type="GO" id="GO:0003677">
    <property type="term" value="F:DNA binding"/>
    <property type="evidence" value="ECO:0007669"/>
    <property type="project" value="InterPro"/>
</dbReference>
<gene>
    <name evidence="5" type="ORF">SAMN05660293_02020</name>
</gene>
<keyword evidence="1 2" id="KW-0597">Phosphoprotein</keyword>
<dbReference type="Pfam" id="PF00072">
    <property type="entry name" value="Response_reg"/>
    <property type="match status" value="1"/>
</dbReference>
<dbReference type="GO" id="GO:0000160">
    <property type="term" value="P:phosphorelay signal transduction system"/>
    <property type="evidence" value="ECO:0007669"/>
    <property type="project" value="InterPro"/>
</dbReference>
<evidence type="ECO:0000256" key="2">
    <source>
        <dbReference type="PROSITE-ProRule" id="PRU00169"/>
    </source>
</evidence>
<dbReference type="PANTHER" id="PTHR44591:SF3">
    <property type="entry name" value="RESPONSE REGULATORY DOMAIN-CONTAINING PROTEIN"/>
    <property type="match status" value="1"/>
</dbReference>
<evidence type="ECO:0000259" key="4">
    <source>
        <dbReference type="PROSITE" id="PS50930"/>
    </source>
</evidence>
<reference evidence="6" key="1">
    <citation type="submission" date="2017-02" db="EMBL/GenBank/DDBJ databases">
        <authorList>
            <person name="Varghese N."/>
            <person name="Submissions S."/>
        </authorList>
    </citation>
    <scope>NUCLEOTIDE SEQUENCE [LARGE SCALE GENOMIC DNA]</scope>
    <source>
        <strain evidence="6">DSM 22270</strain>
    </source>
</reference>
<evidence type="ECO:0000256" key="1">
    <source>
        <dbReference type="ARBA" id="ARBA00022553"/>
    </source>
</evidence>
<dbReference type="InterPro" id="IPR007492">
    <property type="entry name" value="LytTR_DNA-bd_dom"/>
</dbReference>
<protein>
    <submittedName>
        <fullName evidence="5">Two component transcriptional regulator, LytTR family</fullName>
    </submittedName>
</protein>
<sequence length="252" mass="28504">MQQLNVLIVEDDVLTATDIRKTLEKAGHQITAVARSFREAVSAVDRQIPDIVLLDIVLSGSLDGVAVGKEILLREQIPIVVLTGSTEEETYQRVKETFIPSGYLTKPFRPLDLRRSVDLAWQNFRPQLSSAGSAALSEDSVFLPVEKGFEKIVKSEVTYISTQKGMHSVHIFEIYKKQPRLVQLSMGHLEQYFSLPNFYRLSRSLLINLNYIERIESGQIKIQDERTLLTIPEAGRPELMKRLAVVRGPKKS</sequence>
<evidence type="ECO:0000313" key="5">
    <source>
        <dbReference type="EMBL" id="SKB76922.1"/>
    </source>
</evidence>
<dbReference type="PROSITE" id="PS50930">
    <property type="entry name" value="HTH_LYTTR"/>
    <property type="match status" value="1"/>
</dbReference>
<dbReference type="SUPFAM" id="SSF52172">
    <property type="entry name" value="CheY-like"/>
    <property type="match status" value="1"/>
</dbReference>
<feature type="modified residue" description="4-aspartylphosphate" evidence="2">
    <location>
        <position position="55"/>
    </location>
</feature>
<feature type="domain" description="Response regulatory" evidence="3">
    <location>
        <begin position="5"/>
        <end position="121"/>
    </location>
</feature>
<accession>A0A1T5DYL7</accession>
<dbReference type="CDD" id="cd17534">
    <property type="entry name" value="REC_DC-like"/>
    <property type="match status" value="1"/>
</dbReference>
<organism evidence="5 6">
    <name type="scientific">Dyadobacter psychrophilus</name>
    <dbReference type="NCBI Taxonomy" id="651661"/>
    <lineage>
        <taxon>Bacteria</taxon>
        <taxon>Pseudomonadati</taxon>
        <taxon>Bacteroidota</taxon>
        <taxon>Cytophagia</taxon>
        <taxon>Cytophagales</taxon>
        <taxon>Spirosomataceae</taxon>
        <taxon>Dyadobacter</taxon>
    </lineage>
</organism>
<dbReference type="InterPro" id="IPR001789">
    <property type="entry name" value="Sig_transdc_resp-reg_receiver"/>
</dbReference>
<dbReference type="SMART" id="SM00850">
    <property type="entry name" value="LytTR"/>
    <property type="match status" value="1"/>
</dbReference>
<dbReference type="SMART" id="SM00448">
    <property type="entry name" value="REC"/>
    <property type="match status" value="1"/>
</dbReference>
<proteinExistence type="predicted"/>
<dbReference type="Gene3D" id="3.40.50.2300">
    <property type="match status" value="1"/>
</dbReference>
<dbReference type="InterPro" id="IPR050595">
    <property type="entry name" value="Bact_response_regulator"/>
</dbReference>
<dbReference type="EMBL" id="FUZA01000002">
    <property type="protein sequence ID" value="SKB76922.1"/>
    <property type="molecule type" value="Genomic_DNA"/>
</dbReference>
<dbReference type="OrthoDB" id="1646880at2"/>
<dbReference type="STRING" id="651661.SAMN05660293_02020"/>
<evidence type="ECO:0000259" key="3">
    <source>
        <dbReference type="PROSITE" id="PS50110"/>
    </source>
</evidence>
<dbReference type="RefSeq" id="WP_082214539.1">
    <property type="nucleotide sequence ID" value="NZ_FUZA01000002.1"/>
</dbReference>
<dbReference type="InterPro" id="IPR011006">
    <property type="entry name" value="CheY-like_superfamily"/>
</dbReference>